<evidence type="ECO:0000256" key="2">
    <source>
        <dbReference type="PIRSR" id="PIRSR601461-2"/>
    </source>
</evidence>
<dbReference type="AlphaFoldDB" id="A0AAN8FAD5"/>
<feature type="domain" description="Peptidase A1" evidence="4">
    <location>
        <begin position="19"/>
        <end position="260"/>
    </location>
</feature>
<dbReference type="EMBL" id="WIXE01021912">
    <property type="protein sequence ID" value="KAK5967933.1"/>
    <property type="molecule type" value="Genomic_DNA"/>
</dbReference>
<dbReference type="PRINTS" id="PR00792">
    <property type="entry name" value="PEPSIN"/>
</dbReference>
<dbReference type="Gene3D" id="2.40.70.10">
    <property type="entry name" value="Acid Proteases"/>
    <property type="match status" value="1"/>
</dbReference>
<dbReference type="SUPFAM" id="SSF50630">
    <property type="entry name" value="Acid proteases"/>
    <property type="match status" value="1"/>
</dbReference>
<evidence type="ECO:0000259" key="4">
    <source>
        <dbReference type="PROSITE" id="PS51767"/>
    </source>
</evidence>
<gene>
    <name evidence="5" type="ORF">GCK32_006541</name>
</gene>
<keyword evidence="3" id="KW-0064">Aspartyl protease</keyword>
<comment type="similarity">
    <text evidence="1 3">Belongs to the peptidase A1 family.</text>
</comment>
<accession>A0AAN8FAD5</accession>
<dbReference type="PROSITE" id="PS00141">
    <property type="entry name" value="ASP_PROTEASE"/>
    <property type="match status" value="1"/>
</dbReference>
<dbReference type="InterPro" id="IPR001461">
    <property type="entry name" value="Aspartic_peptidase_A1"/>
</dbReference>
<dbReference type="GO" id="GO:0004190">
    <property type="term" value="F:aspartic-type endopeptidase activity"/>
    <property type="evidence" value="ECO:0007669"/>
    <property type="project" value="UniProtKB-KW"/>
</dbReference>
<dbReference type="PANTHER" id="PTHR47966">
    <property type="entry name" value="BETA-SITE APP-CLEAVING ENZYME, ISOFORM A-RELATED"/>
    <property type="match status" value="1"/>
</dbReference>
<comment type="caution">
    <text evidence="5">The sequence shown here is derived from an EMBL/GenBank/DDBJ whole genome shotgun (WGS) entry which is preliminary data.</text>
</comment>
<feature type="disulfide bond" evidence="2">
    <location>
        <begin position="50"/>
        <end position="101"/>
    </location>
</feature>
<dbReference type="GO" id="GO:0005764">
    <property type="term" value="C:lysosome"/>
    <property type="evidence" value="ECO:0007669"/>
    <property type="project" value="TreeGrafter"/>
</dbReference>
<sequence length="260" mass="27633">MATRGTYTHKVTDYDDEEYLGNITIGTPEQQFRVVLDTGSSNLWVPDVTCGNGGGGGDSCGSPGCKVGVLCPFMCSDRAYCSKQSFEGTIGGQQARNENACDGKSSFNSKKSRTYTPLGKEWNIQYGTGSASGFLGADTVRFGSRGTTQLVVPNTVFGQATQLAPFFAGQPIDGILGLAFKSIAVDGVTPPFMHAVELGLVDQPVFTVFMKHVGEQVNVNGGVYTYGGIDTTNCGGVIAYERLSSATYWQFKVSCQLSHS</sequence>
<dbReference type="PROSITE" id="PS51767">
    <property type="entry name" value="PEPTIDASE_A1"/>
    <property type="match status" value="1"/>
</dbReference>
<dbReference type="InterPro" id="IPR021109">
    <property type="entry name" value="Peptidase_aspartic_dom_sf"/>
</dbReference>
<name>A0AAN8FAD5_TRICO</name>
<evidence type="ECO:0000256" key="3">
    <source>
        <dbReference type="RuleBase" id="RU000454"/>
    </source>
</evidence>
<keyword evidence="3" id="KW-0378">Hydrolase</keyword>
<dbReference type="PANTHER" id="PTHR47966:SF45">
    <property type="entry name" value="PEPTIDASE A1 DOMAIN-CONTAINING PROTEIN"/>
    <property type="match status" value="1"/>
</dbReference>
<dbReference type="GO" id="GO:0006508">
    <property type="term" value="P:proteolysis"/>
    <property type="evidence" value="ECO:0007669"/>
    <property type="project" value="UniProtKB-KW"/>
</dbReference>
<keyword evidence="6" id="KW-1185">Reference proteome</keyword>
<proteinExistence type="inferred from homology"/>
<organism evidence="5 6">
    <name type="scientific">Trichostrongylus colubriformis</name>
    <name type="common">Black scour worm</name>
    <dbReference type="NCBI Taxonomy" id="6319"/>
    <lineage>
        <taxon>Eukaryota</taxon>
        <taxon>Metazoa</taxon>
        <taxon>Ecdysozoa</taxon>
        <taxon>Nematoda</taxon>
        <taxon>Chromadorea</taxon>
        <taxon>Rhabditida</taxon>
        <taxon>Rhabditina</taxon>
        <taxon>Rhabditomorpha</taxon>
        <taxon>Strongyloidea</taxon>
        <taxon>Trichostrongylidae</taxon>
        <taxon>Trichostrongylus</taxon>
    </lineage>
</organism>
<evidence type="ECO:0000313" key="6">
    <source>
        <dbReference type="Proteomes" id="UP001331761"/>
    </source>
</evidence>
<dbReference type="InterPro" id="IPR001969">
    <property type="entry name" value="Aspartic_peptidase_AS"/>
</dbReference>
<dbReference type="Pfam" id="PF00026">
    <property type="entry name" value="Asp"/>
    <property type="match status" value="1"/>
</dbReference>
<reference evidence="5 6" key="1">
    <citation type="submission" date="2019-10" db="EMBL/GenBank/DDBJ databases">
        <title>Assembly and Annotation for the nematode Trichostrongylus colubriformis.</title>
        <authorList>
            <person name="Martin J."/>
        </authorList>
    </citation>
    <scope>NUCLEOTIDE SEQUENCE [LARGE SCALE GENOMIC DNA]</scope>
    <source>
        <strain evidence="5">G859</strain>
        <tissue evidence="5">Whole worm</tissue>
    </source>
</reference>
<keyword evidence="3 5" id="KW-0645">Protease</keyword>
<evidence type="ECO:0000313" key="5">
    <source>
        <dbReference type="EMBL" id="KAK5967933.1"/>
    </source>
</evidence>
<dbReference type="InterPro" id="IPR033121">
    <property type="entry name" value="PEPTIDASE_A1"/>
</dbReference>
<dbReference type="Proteomes" id="UP001331761">
    <property type="component" value="Unassembled WGS sequence"/>
</dbReference>
<evidence type="ECO:0000256" key="1">
    <source>
        <dbReference type="ARBA" id="ARBA00007447"/>
    </source>
</evidence>
<protein>
    <submittedName>
        <fullName evidence="5">Eukaryotic aspartyl protease</fullName>
    </submittedName>
</protein>
<keyword evidence="2" id="KW-1015">Disulfide bond</keyword>